<dbReference type="SMART" id="SM00304">
    <property type="entry name" value="HAMP"/>
    <property type="match status" value="1"/>
</dbReference>
<dbReference type="Proteomes" id="UP000004664">
    <property type="component" value="Unassembled WGS sequence"/>
</dbReference>
<dbReference type="GO" id="GO:0000155">
    <property type="term" value="F:phosphorelay sensor kinase activity"/>
    <property type="evidence" value="ECO:0007669"/>
    <property type="project" value="InterPro"/>
</dbReference>
<dbReference type="InterPro" id="IPR033417">
    <property type="entry name" value="CHASE8"/>
</dbReference>
<dbReference type="InterPro" id="IPR000700">
    <property type="entry name" value="PAS-assoc_C"/>
</dbReference>
<dbReference type="PROSITE" id="PS50110">
    <property type="entry name" value="RESPONSE_REGULATORY"/>
    <property type="match status" value="1"/>
</dbReference>
<dbReference type="CDD" id="cd06225">
    <property type="entry name" value="HAMP"/>
    <property type="match status" value="1"/>
</dbReference>
<keyword evidence="7" id="KW-0547">Nucleotide-binding</keyword>
<evidence type="ECO:0000256" key="3">
    <source>
        <dbReference type="ARBA" id="ARBA00012438"/>
    </source>
</evidence>
<evidence type="ECO:0000256" key="5">
    <source>
        <dbReference type="ARBA" id="ARBA00022679"/>
    </source>
</evidence>
<dbReference type="Gene3D" id="3.30.450.20">
    <property type="entry name" value="PAS domain"/>
    <property type="match status" value="1"/>
</dbReference>
<evidence type="ECO:0000259" key="15">
    <source>
        <dbReference type="PROSITE" id="PS50109"/>
    </source>
</evidence>
<dbReference type="PROSITE" id="PS50113">
    <property type="entry name" value="PAC"/>
    <property type="match status" value="1"/>
</dbReference>
<dbReference type="SMART" id="SM00387">
    <property type="entry name" value="HATPase_c"/>
    <property type="match status" value="1"/>
</dbReference>
<dbReference type="InterPro" id="IPR011006">
    <property type="entry name" value="CheY-like_superfamily"/>
</dbReference>
<dbReference type="Gene3D" id="1.10.287.130">
    <property type="match status" value="1"/>
</dbReference>
<dbReference type="STRING" id="697282.Mettu_1651"/>
<dbReference type="NCBIfam" id="TIGR00229">
    <property type="entry name" value="sensory_box"/>
    <property type="match status" value="1"/>
</dbReference>
<evidence type="ECO:0000256" key="9">
    <source>
        <dbReference type="ARBA" id="ARBA00022840"/>
    </source>
</evidence>
<evidence type="ECO:0000256" key="6">
    <source>
        <dbReference type="ARBA" id="ARBA00022692"/>
    </source>
</evidence>
<dbReference type="InterPro" id="IPR005467">
    <property type="entry name" value="His_kinase_dom"/>
</dbReference>
<dbReference type="FunFam" id="3.30.565.10:FF:000010">
    <property type="entry name" value="Sensor histidine kinase RcsC"/>
    <property type="match status" value="1"/>
</dbReference>
<evidence type="ECO:0000256" key="2">
    <source>
        <dbReference type="ARBA" id="ARBA00004370"/>
    </source>
</evidence>
<evidence type="ECO:0000313" key="20">
    <source>
        <dbReference type="EMBL" id="EGW22821.1"/>
    </source>
</evidence>
<keyword evidence="5" id="KW-0808">Transferase</keyword>
<dbReference type="EMBL" id="JH109152">
    <property type="protein sequence ID" value="EGW22821.1"/>
    <property type="molecule type" value="Genomic_DNA"/>
</dbReference>
<feature type="domain" description="Histidine kinase" evidence="15">
    <location>
        <begin position="415"/>
        <end position="632"/>
    </location>
</feature>
<dbReference type="SMART" id="SM00091">
    <property type="entry name" value="PAS"/>
    <property type="match status" value="1"/>
</dbReference>
<dbReference type="AlphaFoldDB" id="G3IV25"/>
<dbReference type="SMART" id="SM00388">
    <property type="entry name" value="HisKA"/>
    <property type="match status" value="1"/>
</dbReference>
<evidence type="ECO:0000256" key="14">
    <source>
        <dbReference type="SAM" id="Phobius"/>
    </source>
</evidence>
<comment type="subcellular location">
    <subcellularLocation>
        <location evidence="2">Membrane</location>
    </subcellularLocation>
</comment>
<evidence type="ECO:0000259" key="18">
    <source>
        <dbReference type="PROSITE" id="PS50113"/>
    </source>
</evidence>
<dbReference type="PROSITE" id="PS50112">
    <property type="entry name" value="PAS"/>
    <property type="match status" value="1"/>
</dbReference>
<evidence type="ECO:0000259" key="19">
    <source>
        <dbReference type="PROSITE" id="PS50885"/>
    </source>
</evidence>
<dbReference type="SUPFAM" id="SSF55874">
    <property type="entry name" value="ATPase domain of HSP90 chaperone/DNA topoisomerase II/histidine kinase"/>
    <property type="match status" value="1"/>
</dbReference>
<dbReference type="Gene3D" id="6.10.340.10">
    <property type="match status" value="1"/>
</dbReference>
<dbReference type="eggNOG" id="COG2205">
    <property type="taxonomic scope" value="Bacteria"/>
</dbReference>
<evidence type="ECO:0000256" key="7">
    <source>
        <dbReference type="ARBA" id="ARBA00022741"/>
    </source>
</evidence>
<dbReference type="InterPro" id="IPR036890">
    <property type="entry name" value="HATPase_C_sf"/>
</dbReference>
<dbReference type="SUPFAM" id="SSF55785">
    <property type="entry name" value="PYP-like sensor domain (PAS domain)"/>
    <property type="match status" value="1"/>
</dbReference>
<dbReference type="Gene3D" id="3.30.565.10">
    <property type="entry name" value="Histidine kinase-like ATPase, C-terminal domain"/>
    <property type="match status" value="1"/>
</dbReference>
<dbReference type="SUPFAM" id="SSF158472">
    <property type="entry name" value="HAMP domain-like"/>
    <property type="match status" value="1"/>
</dbReference>
<accession>G3IV25</accession>
<dbReference type="CDD" id="cd00082">
    <property type="entry name" value="HisKA"/>
    <property type="match status" value="1"/>
</dbReference>
<name>G3IV25_METTV</name>
<dbReference type="CDD" id="cd16922">
    <property type="entry name" value="HATPase_EvgS-ArcB-TorS-like"/>
    <property type="match status" value="1"/>
</dbReference>
<evidence type="ECO:0000259" key="17">
    <source>
        <dbReference type="PROSITE" id="PS50112"/>
    </source>
</evidence>
<dbReference type="SMART" id="SM00448">
    <property type="entry name" value="REC"/>
    <property type="match status" value="1"/>
</dbReference>
<dbReference type="Pfam" id="PF02518">
    <property type="entry name" value="HATPase_c"/>
    <property type="match status" value="1"/>
</dbReference>
<dbReference type="GO" id="GO:0005524">
    <property type="term" value="F:ATP binding"/>
    <property type="evidence" value="ECO:0007669"/>
    <property type="project" value="UniProtKB-KW"/>
</dbReference>
<dbReference type="RefSeq" id="WP_006890789.1">
    <property type="nucleotide sequence ID" value="NZ_JH109152.1"/>
</dbReference>
<dbReference type="InterPro" id="IPR000014">
    <property type="entry name" value="PAS"/>
</dbReference>
<gene>
    <name evidence="20" type="ORF">Mettu_1651</name>
</gene>
<dbReference type="InterPro" id="IPR003594">
    <property type="entry name" value="HATPase_dom"/>
</dbReference>
<dbReference type="eggNOG" id="COG3437">
    <property type="taxonomic scope" value="Bacteria"/>
</dbReference>
<dbReference type="Pfam" id="PF13426">
    <property type="entry name" value="PAS_9"/>
    <property type="match status" value="1"/>
</dbReference>
<dbReference type="FunFam" id="1.10.287.130:FF:000004">
    <property type="entry name" value="Ethylene receptor 1"/>
    <property type="match status" value="1"/>
</dbReference>
<feature type="modified residue" description="4-aspartylphosphate" evidence="13">
    <location>
        <position position="705"/>
    </location>
</feature>
<dbReference type="OrthoDB" id="6187449at2"/>
<feature type="domain" description="Response regulatory" evidence="16">
    <location>
        <begin position="656"/>
        <end position="772"/>
    </location>
</feature>
<dbReference type="SMART" id="SM00086">
    <property type="entry name" value="PAC"/>
    <property type="match status" value="1"/>
</dbReference>
<dbReference type="CDD" id="cd17546">
    <property type="entry name" value="REC_hyHK_CKI1_RcsC-like"/>
    <property type="match status" value="1"/>
</dbReference>
<keyword evidence="10 14" id="KW-1133">Transmembrane helix</keyword>
<comment type="catalytic activity">
    <reaction evidence="1">
        <text>ATP + protein L-histidine = ADP + protein N-phospho-L-histidine.</text>
        <dbReference type="EC" id="2.7.13.3"/>
    </reaction>
</comment>
<keyword evidence="4 13" id="KW-0597">Phosphoprotein</keyword>
<evidence type="ECO:0000259" key="16">
    <source>
        <dbReference type="PROSITE" id="PS50110"/>
    </source>
</evidence>
<feature type="transmembrane region" description="Helical" evidence="14">
    <location>
        <begin position="158"/>
        <end position="178"/>
    </location>
</feature>
<dbReference type="PANTHER" id="PTHR43047:SF64">
    <property type="entry name" value="HISTIDINE KINASE CONTAINING CHEY-HOMOLOGOUS RECEIVER DOMAIN AND PAS DOMAIN-RELATED"/>
    <property type="match status" value="1"/>
</dbReference>
<keyword evidence="8 20" id="KW-0418">Kinase</keyword>
<dbReference type="PROSITE" id="PS50109">
    <property type="entry name" value="HIS_KIN"/>
    <property type="match status" value="1"/>
</dbReference>
<keyword evidence="12 14" id="KW-0472">Membrane</keyword>
<keyword evidence="6 14" id="KW-0812">Transmembrane</keyword>
<dbReference type="Pfam" id="PF00072">
    <property type="entry name" value="Response_reg"/>
    <property type="match status" value="1"/>
</dbReference>
<evidence type="ECO:0000256" key="13">
    <source>
        <dbReference type="PROSITE-ProRule" id="PRU00169"/>
    </source>
</evidence>
<dbReference type="PANTHER" id="PTHR43047">
    <property type="entry name" value="TWO-COMPONENT HISTIDINE PROTEIN KINASE"/>
    <property type="match status" value="1"/>
</dbReference>
<feature type="domain" description="PAC" evidence="18">
    <location>
        <begin position="327"/>
        <end position="379"/>
    </location>
</feature>
<dbReference type="Pfam" id="PF00672">
    <property type="entry name" value="HAMP"/>
    <property type="match status" value="1"/>
</dbReference>
<evidence type="ECO:0000313" key="21">
    <source>
        <dbReference type="Proteomes" id="UP000004664"/>
    </source>
</evidence>
<dbReference type="InterPro" id="IPR001789">
    <property type="entry name" value="Sig_transdc_resp-reg_receiver"/>
</dbReference>
<dbReference type="InterPro" id="IPR036097">
    <property type="entry name" value="HisK_dim/P_sf"/>
</dbReference>
<dbReference type="InterPro" id="IPR003661">
    <property type="entry name" value="HisK_dim/P_dom"/>
</dbReference>
<dbReference type="SUPFAM" id="SSF47384">
    <property type="entry name" value="Homodimeric domain of signal transducing histidine kinase"/>
    <property type="match status" value="1"/>
</dbReference>
<dbReference type="SUPFAM" id="SSF52172">
    <property type="entry name" value="CheY-like"/>
    <property type="match status" value="1"/>
</dbReference>
<sequence precursor="true">MALINFRQQSFRKKLILALFIAALLAFAAASAAFMLFEHLSLESRARQVMEPYAQLVSVSAEAAVAFEDSGRSQEILDTLRANPQILEAQINLRDGRMLARYSIRSNTTLPQPLPTANGIYLDRNTAVLVQRLQDNAYLYLAMNLDELNRQTRNTLRVFAIGVIVLLATVALGLLAALQKSIVGPISTLAETVEQVHSHADYSQRVLTSGTDEVARLSQSFNAMMDAIQEREDDLRRLMLFQRTLLDNVAHGIISTAPDGTVTSFNRAAESLLGYTADEVIGKQTPALWHDTEEVAQYALHLSEELGETILPGFAVFSARPRRNLTEEKEWTFIRKNGARVPVLLSVTALRTESGQITGFVGLTYDLTERKQAENELRRHKDQLEETVQQRTADLLLARDAAEAANKAKGLFLAHMSHELRTPLNGILGYAQILQRDELVGERKAAALNIIRQSSEYLRALIDDILDLSRIETGRLDFVLSNISLAKFLRGVTDIVGLRARQKGLEFSCELAADLPAGIRCDERRLRQVLLNLLTNAVKFTDSGQVVLRVGRVGPSRFSFAVEDTGIGIEQNELELIFRPFEQVGDLQRRLGGTGLGLAISRQLMRYLGSDIVVESRVGKGSTFRFEVELQAASSSTPVLLNPMQVITGYKGPHRKVLIVDDVASNRAVLVDLLSPLGFGIIEACDGIEALELAQAAIPDLILMDIVMPKMDGEEVTHLLRQLPALAQVPIIALSASASNADETKCLQAGANAFLPKPVDQDELLAQMAALMQLEWITVPRTELTPNPGELAEMLILPPAAEMQELYRLALTGNMRDILQYAERIAGIDPSYQAFATHLRQLANGYQSKAILAFAEAHLT</sequence>
<protein>
    <recommendedName>
        <fullName evidence="3">histidine kinase</fullName>
        <ecNumber evidence="3">2.7.13.3</ecNumber>
    </recommendedName>
</protein>
<keyword evidence="21" id="KW-1185">Reference proteome</keyword>
<dbReference type="Pfam" id="PF00512">
    <property type="entry name" value="HisKA"/>
    <property type="match status" value="1"/>
</dbReference>
<dbReference type="Pfam" id="PF17152">
    <property type="entry name" value="CHASE8"/>
    <property type="match status" value="1"/>
</dbReference>
<organism evidence="20 21">
    <name type="scientific">Methylobacter tundripaludum (strain ATCC BAA-1195 / DSM 17260 / SV96)</name>
    <dbReference type="NCBI Taxonomy" id="697282"/>
    <lineage>
        <taxon>Bacteria</taxon>
        <taxon>Pseudomonadati</taxon>
        <taxon>Pseudomonadota</taxon>
        <taxon>Gammaproteobacteria</taxon>
        <taxon>Methylococcales</taxon>
        <taxon>Methylococcaceae</taxon>
        <taxon>Methylobacter</taxon>
    </lineage>
</organism>
<evidence type="ECO:0000256" key="1">
    <source>
        <dbReference type="ARBA" id="ARBA00000085"/>
    </source>
</evidence>
<feature type="transmembrane region" description="Helical" evidence="14">
    <location>
        <begin position="15"/>
        <end position="37"/>
    </location>
</feature>
<dbReference type="PRINTS" id="PR00344">
    <property type="entry name" value="BCTRLSENSOR"/>
</dbReference>
<evidence type="ECO:0000256" key="10">
    <source>
        <dbReference type="ARBA" id="ARBA00022989"/>
    </source>
</evidence>
<keyword evidence="11" id="KW-0902">Two-component regulatory system</keyword>
<dbReference type="EC" id="2.7.13.3" evidence="3"/>
<reference evidence="20 21" key="1">
    <citation type="submission" date="2011-06" db="EMBL/GenBank/DDBJ databases">
        <title>Genomic sequence of Methylobacter tundripaludum SV96.</title>
        <authorList>
            <consortium name="US DOE Joint Genome Institute"/>
            <person name="Lucas S."/>
            <person name="Han J."/>
            <person name="Lapidus A."/>
            <person name="Cheng J.-F."/>
            <person name="Goodwin L."/>
            <person name="Pitluck S."/>
            <person name="Held B."/>
            <person name="Detter J.C."/>
            <person name="Han C."/>
            <person name="Tapia R."/>
            <person name="Land M."/>
            <person name="Hauser L."/>
            <person name="Kyrpides N."/>
            <person name="Ivanova N."/>
            <person name="Ovchinnikova G."/>
            <person name="Pagani I."/>
            <person name="Klotz M.G."/>
            <person name="Dispirito A.A."/>
            <person name="Murrell J.C."/>
            <person name="Dunfield P."/>
            <person name="Kalyuzhnaya M.G."/>
            <person name="Svenning M."/>
            <person name="Trotsenko Y.A."/>
            <person name="Stein L.Y."/>
            <person name="Woyke T."/>
        </authorList>
    </citation>
    <scope>NUCLEOTIDE SEQUENCE [LARGE SCALE GENOMIC DNA]</scope>
    <source>
        <strain evidence="21">ATCC BAA-1195 / DSM 17260 / SV96</strain>
    </source>
</reference>
<dbReference type="HOGENOM" id="CLU_000445_104_15_6"/>
<dbReference type="InterPro" id="IPR001610">
    <property type="entry name" value="PAC"/>
</dbReference>
<dbReference type="InterPro" id="IPR004358">
    <property type="entry name" value="Sig_transdc_His_kin-like_C"/>
</dbReference>
<dbReference type="Gene3D" id="3.40.50.2300">
    <property type="match status" value="1"/>
</dbReference>
<proteinExistence type="predicted"/>
<feature type="domain" description="PAS" evidence="17">
    <location>
        <begin position="243"/>
        <end position="284"/>
    </location>
</feature>
<dbReference type="CDD" id="cd00130">
    <property type="entry name" value="PAS"/>
    <property type="match status" value="1"/>
</dbReference>
<feature type="domain" description="HAMP" evidence="19">
    <location>
        <begin position="180"/>
        <end position="233"/>
    </location>
</feature>
<evidence type="ECO:0000256" key="11">
    <source>
        <dbReference type="ARBA" id="ARBA00023012"/>
    </source>
</evidence>
<dbReference type="eggNOG" id="COG5000">
    <property type="taxonomic scope" value="Bacteria"/>
</dbReference>
<dbReference type="InterPro" id="IPR003660">
    <property type="entry name" value="HAMP_dom"/>
</dbReference>
<evidence type="ECO:0000256" key="8">
    <source>
        <dbReference type="ARBA" id="ARBA00022777"/>
    </source>
</evidence>
<dbReference type="InterPro" id="IPR035965">
    <property type="entry name" value="PAS-like_dom_sf"/>
</dbReference>
<dbReference type="PROSITE" id="PS50885">
    <property type="entry name" value="HAMP"/>
    <property type="match status" value="1"/>
</dbReference>
<evidence type="ECO:0000256" key="4">
    <source>
        <dbReference type="ARBA" id="ARBA00022553"/>
    </source>
</evidence>
<evidence type="ECO:0000256" key="12">
    <source>
        <dbReference type="ARBA" id="ARBA00023136"/>
    </source>
</evidence>
<keyword evidence="9" id="KW-0067">ATP-binding</keyword>
<dbReference type="GO" id="GO:0016020">
    <property type="term" value="C:membrane"/>
    <property type="evidence" value="ECO:0007669"/>
    <property type="project" value="UniProtKB-SubCell"/>
</dbReference>